<dbReference type="PROSITE" id="PS50893">
    <property type="entry name" value="ABC_TRANSPORTER_2"/>
    <property type="match status" value="1"/>
</dbReference>
<dbReference type="InterPro" id="IPR003593">
    <property type="entry name" value="AAA+_ATPase"/>
</dbReference>
<evidence type="ECO:0000256" key="3">
    <source>
        <dbReference type="ARBA" id="ARBA00022741"/>
    </source>
</evidence>
<dbReference type="InterPro" id="IPR003439">
    <property type="entry name" value="ABC_transporter-like_ATP-bd"/>
</dbReference>
<organism evidence="7 8">
    <name type="scientific">Pectinatus haikarae</name>
    <dbReference type="NCBI Taxonomy" id="349096"/>
    <lineage>
        <taxon>Bacteria</taxon>
        <taxon>Bacillati</taxon>
        <taxon>Bacillota</taxon>
        <taxon>Negativicutes</taxon>
        <taxon>Selenomonadales</taxon>
        <taxon>Selenomonadaceae</taxon>
        <taxon>Pectinatus</taxon>
    </lineage>
</organism>
<dbReference type="EMBL" id="JAUSUE010000002">
    <property type="protein sequence ID" value="MDQ0202715.1"/>
    <property type="molecule type" value="Genomic_DNA"/>
</dbReference>
<dbReference type="NCBIfam" id="TIGR03410">
    <property type="entry name" value="urea_trans_UrtE"/>
    <property type="match status" value="1"/>
</dbReference>
<keyword evidence="5" id="KW-0029">Amino-acid transport</keyword>
<keyword evidence="8" id="KW-1185">Reference proteome</keyword>
<dbReference type="Proteomes" id="UP001239167">
    <property type="component" value="Unassembled WGS sequence"/>
</dbReference>
<dbReference type="InterPro" id="IPR017780">
    <property type="entry name" value="ABC_transptr_urea_ATP-bd_UrtE"/>
</dbReference>
<evidence type="ECO:0000256" key="1">
    <source>
        <dbReference type="ARBA" id="ARBA00005417"/>
    </source>
</evidence>
<reference evidence="7 8" key="1">
    <citation type="submission" date="2023-07" db="EMBL/GenBank/DDBJ databases">
        <title>Genomic Encyclopedia of Type Strains, Phase IV (KMG-IV): sequencing the most valuable type-strain genomes for metagenomic binning, comparative biology and taxonomic classification.</title>
        <authorList>
            <person name="Goeker M."/>
        </authorList>
    </citation>
    <scope>NUCLEOTIDE SEQUENCE [LARGE SCALE GENOMIC DNA]</scope>
    <source>
        <strain evidence="7 8">DSM 16980</strain>
    </source>
</reference>
<dbReference type="SMART" id="SM00382">
    <property type="entry name" value="AAA"/>
    <property type="match status" value="1"/>
</dbReference>
<accession>A0ABT9Y4F5</accession>
<keyword evidence="3" id="KW-0547">Nucleotide-binding</keyword>
<proteinExistence type="inferred from homology"/>
<keyword evidence="4 7" id="KW-0067">ATP-binding</keyword>
<dbReference type="CDD" id="cd03224">
    <property type="entry name" value="ABC_TM1139_LivF_branched"/>
    <property type="match status" value="1"/>
</dbReference>
<evidence type="ECO:0000313" key="7">
    <source>
        <dbReference type="EMBL" id="MDQ0202715.1"/>
    </source>
</evidence>
<gene>
    <name evidence="7" type="ORF">J2S01_000408</name>
</gene>
<sequence length="239" mass="26501">MFIWEEAVKIVLEVNNLEAYYGESVILKNVCLNVQQGHIVCLLGRNGVGKSTFLKSVMGLVHTPCGSICLNNEEIIDKPTYFRARAGIGYVPQGRDIFPHMTVEENLQLGLEIKGGRGGIPQELYELFPVLKEMLTRKGGDLSGGQQQQLAIARALAVHPKLLLLDEPTEGIQPSIIKDIGRVILRLKKEGYTILIVEQYLEFILGIADDYYVMDKGAIIAQGLVSAMNKEDIQHKIAI</sequence>
<evidence type="ECO:0000256" key="4">
    <source>
        <dbReference type="ARBA" id="ARBA00022840"/>
    </source>
</evidence>
<feature type="domain" description="ABC transporter" evidence="6">
    <location>
        <begin position="12"/>
        <end position="239"/>
    </location>
</feature>
<comment type="caution">
    <text evidence="7">The sequence shown here is derived from an EMBL/GenBank/DDBJ whole genome shotgun (WGS) entry which is preliminary data.</text>
</comment>
<dbReference type="Pfam" id="PF00005">
    <property type="entry name" value="ABC_tran"/>
    <property type="match status" value="1"/>
</dbReference>
<dbReference type="PANTHER" id="PTHR43820:SF5">
    <property type="entry name" value="HIGH-AFFINITY BRANCHED-CHAIN AMINO ACID TRANSPORT ATP-BINDING PROTEIN"/>
    <property type="match status" value="1"/>
</dbReference>
<dbReference type="SUPFAM" id="SSF52540">
    <property type="entry name" value="P-loop containing nucleoside triphosphate hydrolases"/>
    <property type="match status" value="1"/>
</dbReference>
<evidence type="ECO:0000259" key="6">
    <source>
        <dbReference type="PROSITE" id="PS50893"/>
    </source>
</evidence>
<name>A0ABT9Y4F5_9FIRM</name>
<dbReference type="RefSeq" id="WP_307222636.1">
    <property type="nucleotide sequence ID" value="NZ_JAUSUE010000002.1"/>
</dbReference>
<protein>
    <submittedName>
        <fullName evidence="7">Urea transport system ATP-binding protein</fullName>
    </submittedName>
</protein>
<dbReference type="InterPro" id="IPR052156">
    <property type="entry name" value="BCAA_Transport_ATP-bd_LivF"/>
</dbReference>
<comment type="similarity">
    <text evidence="1">Belongs to the ABC transporter superfamily.</text>
</comment>
<dbReference type="Gene3D" id="3.40.50.300">
    <property type="entry name" value="P-loop containing nucleotide triphosphate hydrolases"/>
    <property type="match status" value="1"/>
</dbReference>
<evidence type="ECO:0000256" key="2">
    <source>
        <dbReference type="ARBA" id="ARBA00022448"/>
    </source>
</evidence>
<dbReference type="InterPro" id="IPR027417">
    <property type="entry name" value="P-loop_NTPase"/>
</dbReference>
<evidence type="ECO:0000256" key="5">
    <source>
        <dbReference type="ARBA" id="ARBA00022970"/>
    </source>
</evidence>
<dbReference type="PANTHER" id="PTHR43820">
    <property type="entry name" value="HIGH-AFFINITY BRANCHED-CHAIN AMINO ACID TRANSPORT ATP-BINDING PROTEIN LIVF"/>
    <property type="match status" value="1"/>
</dbReference>
<dbReference type="GO" id="GO:0005524">
    <property type="term" value="F:ATP binding"/>
    <property type="evidence" value="ECO:0007669"/>
    <property type="project" value="UniProtKB-KW"/>
</dbReference>
<evidence type="ECO:0000313" key="8">
    <source>
        <dbReference type="Proteomes" id="UP001239167"/>
    </source>
</evidence>
<keyword evidence="2" id="KW-0813">Transport</keyword>